<keyword evidence="1" id="KW-0812">Transmembrane</keyword>
<evidence type="ECO:0000313" key="2">
    <source>
        <dbReference type="EMBL" id="SEW21065.1"/>
    </source>
</evidence>
<name>A0A1I0Q2Q5_9BACT</name>
<feature type="transmembrane region" description="Helical" evidence="1">
    <location>
        <begin position="54"/>
        <end position="76"/>
    </location>
</feature>
<keyword evidence="1" id="KW-0472">Membrane</keyword>
<proteinExistence type="predicted"/>
<reference evidence="2 3" key="1">
    <citation type="submission" date="2016-10" db="EMBL/GenBank/DDBJ databases">
        <authorList>
            <person name="de Groot N.N."/>
        </authorList>
    </citation>
    <scope>NUCLEOTIDE SEQUENCE [LARGE SCALE GENOMIC DNA]</scope>
    <source>
        <strain evidence="2 3">TC2-24</strain>
    </source>
</reference>
<organism evidence="2 3">
    <name type="scientific">Prevotella aff. ruminicola Tc2-24</name>
    <dbReference type="NCBI Taxonomy" id="81582"/>
    <lineage>
        <taxon>Bacteria</taxon>
        <taxon>Pseudomonadati</taxon>
        <taxon>Bacteroidota</taxon>
        <taxon>Bacteroidia</taxon>
        <taxon>Bacteroidales</taxon>
        <taxon>Prevotellaceae</taxon>
        <taxon>Prevotella</taxon>
    </lineage>
</organism>
<dbReference type="Proteomes" id="UP000199373">
    <property type="component" value="Unassembled WGS sequence"/>
</dbReference>
<keyword evidence="3" id="KW-1185">Reference proteome</keyword>
<dbReference type="EMBL" id="FOIQ01000005">
    <property type="protein sequence ID" value="SEW21065.1"/>
    <property type="molecule type" value="Genomic_DNA"/>
</dbReference>
<evidence type="ECO:0000313" key="3">
    <source>
        <dbReference type="Proteomes" id="UP000199373"/>
    </source>
</evidence>
<gene>
    <name evidence="2" type="ORF">SAMN04487850_2169</name>
</gene>
<feature type="transmembrane region" description="Helical" evidence="1">
    <location>
        <begin position="96"/>
        <end position="114"/>
    </location>
</feature>
<feature type="transmembrane region" description="Helical" evidence="1">
    <location>
        <begin position="12"/>
        <end position="33"/>
    </location>
</feature>
<keyword evidence="1" id="KW-1133">Transmembrane helix</keyword>
<sequence length="119" mass="13010">MNSLVSPFLADLMLGLMYLMVAVALGVTAYSVWHTLRTRQQGDDIVNGVPAGRIGWCVAIALVVCLVITFLLGSSSPVITNGVRFTDTFWLKTTDMFIYTSILLIIGCFVSAIVSRFRS</sequence>
<dbReference type="AlphaFoldDB" id="A0A1I0Q2Q5"/>
<protein>
    <submittedName>
        <fullName evidence="2">Uncharacterized protein</fullName>
    </submittedName>
</protein>
<dbReference type="RefSeq" id="WP_176771077.1">
    <property type="nucleotide sequence ID" value="NZ_FOIQ01000005.1"/>
</dbReference>
<accession>A0A1I0Q2Q5</accession>
<evidence type="ECO:0000256" key="1">
    <source>
        <dbReference type="SAM" id="Phobius"/>
    </source>
</evidence>